<name>A0A1H6QK09_9BACT</name>
<gene>
    <name evidence="1" type="ORF">SAMN04487995_0507</name>
</gene>
<keyword evidence="2" id="KW-1185">Reference proteome</keyword>
<proteinExistence type="predicted"/>
<dbReference type="EMBL" id="FNXY01000001">
    <property type="protein sequence ID" value="SEI41284.1"/>
    <property type="molecule type" value="Genomic_DNA"/>
</dbReference>
<sequence>MYRKFVSTPFAIFFPVRGKYVIASFEKRLAYIQLLLNRIHLPFCIKTSFYNEVDILITNTKCYNRKAGAIIVCSALEIPISPARFCHCETDDLT</sequence>
<organism evidence="1 2">
    <name type="scientific">Dyadobacter koreensis</name>
    <dbReference type="NCBI Taxonomy" id="408657"/>
    <lineage>
        <taxon>Bacteria</taxon>
        <taxon>Pseudomonadati</taxon>
        <taxon>Bacteroidota</taxon>
        <taxon>Cytophagia</taxon>
        <taxon>Cytophagales</taxon>
        <taxon>Spirosomataceae</taxon>
        <taxon>Dyadobacter</taxon>
    </lineage>
</organism>
<reference evidence="1 2" key="1">
    <citation type="submission" date="2016-10" db="EMBL/GenBank/DDBJ databases">
        <authorList>
            <person name="de Groot N.N."/>
        </authorList>
    </citation>
    <scope>NUCLEOTIDE SEQUENCE [LARGE SCALE GENOMIC DNA]</scope>
    <source>
        <strain evidence="1 2">DSM 19938</strain>
    </source>
</reference>
<evidence type="ECO:0000313" key="1">
    <source>
        <dbReference type="EMBL" id="SEI41284.1"/>
    </source>
</evidence>
<protein>
    <submittedName>
        <fullName evidence="1">Uncharacterized protein</fullName>
    </submittedName>
</protein>
<evidence type="ECO:0000313" key="2">
    <source>
        <dbReference type="Proteomes" id="UP000199532"/>
    </source>
</evidence>
<accession>A0A1H6QK09</accession>
<dbReference type="Proteomes" id="UP000199532">
    <property type="component" value="Unassembled WGS sequence"/>
</dbReference>
<dbReference type="AlphaFoldDB" id="A0A1H6QK09"/>